<dbReference type="Pfam" id="PF21955">
    <property type="entry name" value="CarG-like"/>
    <property type="match status" value="1"/>
</dbReference>
<dbReference type="Proteomes" id="UP000251485">
    <property type="component" value="Unassembled WGS sequence"/>
</dbReference>
<evidence type="ECO:0000313" key="7">
    <source>
        <dbReference type="Proteomes" id="UP000251485"/>
    </source>
</evidence>
<organism evidence="3 9">
    <name type="scientific">Proteus mirabilis</name>
    <dbReference type="NCBI Taxonomy" id="584"/>
    <lineage>
        <taxon>Bacteria</taxon>
        <taxon>Pseudomonadati</taxon>
        <taxon>Pseudomonadota</taxon>
        <taxon>Gammaproteobacteria</taxon>
        <taxon>Enterobacterales</taxon>
        <taxon>Morganellaceae</taxon>
        <taxon>Proteus</taxon>
    </lineage>
</organism>
<reference evidence="7 8" key="2">
    <citation type="submission" date="2018-06" db="EMBL/GenBank/DDBJ databases">
        <authorList>
            <consortium name="Pathogen Informatics"/>
            <person name="Doyle S."/>
        </authorList>
    </citation>
    <scope>NUCLEOTIDE SEQUENCE [LARGE SCALE GENOMIC DNA]</scope>
    <source>
        <strain evidence="4 7">NCTC10975</strain>
        <strain evidence="5 8">NCTC11938</strain>
    </source>
</reference>
<proteinExistence type="predicted"/>
<sequence length="173" mass="19342">MNIMTKLGAAVLLTSLSTIAISADIKLTYGINLIDFNGDGVKDIVVKSKRILNDASSINMVTVYIKDADEQVYIVPSIYDNALSLFDNKAENSDIKISNFKFIEKKNQVILVSGEKIGNDMLQSTPIRFSSYTITKQDKQYKWAFSAYCVTNSTYLNVDDAFVDPCINKLIRD</sequence>
<dbReference type="STRING" id="584.AOUC001_09375"/>
<dbReference type="RefSeq" id="WP_004242928.1">
    <property type="nucleotide sequence ID" value="NZ_ABFCQN020000018.1"/>
</dbReference>
<evidence type="ECO:0000313" key="8">
    <source>
        <dbReference type="Proteomes" id="UP000254191"/>
    </source>
</evidence>
<evidence type="ECO:0000313" key="6">
    <source>
        <dbReference type="Proteomes" id="UP000195540"/>
    </source>
</evidence>
<dbReference type="Proteomes" id="UP000195540">
    <property type="component" value="Chromosome"/>
</dbReference>
<dbReference type="EMBL" id="ABKSPD020000004">
    <property type="protein sequence ID" value="EKW9775782.1"/>
    <property type="molecule type" value="Genomic_DNA"/>
</dbReference>
<dbReference type="EMBL" id="CP021694">
    <property type="protein sequence ID" value="ARX34927.1"/>
    <property type="molecule type" value="Genomic_DNA"/>
</dbReference>
<dbReference type="EMBL" id="UAUE01000033">
    <property type="protein sequence ID" value="SPZ03075.1"/>
    <property type="molecule type" value="Genomic_DNA"/>
</dbReference>
<dbReference type="EMBL" id="UGTS01000006">
    <property type="protein sequence ID" value="SUC40717.1"/>
    <property type="molecule type" value="Genomic_DNA"/>
</dbReference>
<accession>A0A1Z1SV69</accession>
<dbReference type="OrthoDB" id="5866347at2"/>
<evidence type="ECO:0000313" key="3">
    <source>
        <dbReference type="EMBL" id="EKW9775782.1"/>
    </source>
</evidence>
<evidence type="ECO:0000313" key="5">
    <source>
        <dbReference type="EMBL" id="SUC40717.1"/>
    </source>
</evidence>
<reference evidence="2 6" key="1">
    <citation type="submission" date="2017-05" db="EMBL/GenBank/DDBJ databases">
        <title>Whole genome sequencing of Proteus mirabilis AR_0155.</title>
        <authorList>
            <person name="Conlan S."/>
            <person name="Thomas P.J."/>
            <person name="Mullikin J."/>
            <person name="Frank K.M."/>
            <person name="Segre J.A."/>
        </authorList>
    </citation>
    <scope>NUCLEOTIDE SEQUENCE [LARGE SCALE GENOMIC DNA]</scope>
    <source>
        <strain evidence="2 6">AR_0155</strain>
    </source>
</reference>
<dbReference type="Proteomes" id="UP000254191">
    <property type="component" value="Unassembled WGS sequence"/>
</dbReference>
<reference evidence="3" key="3">
    <citation type="submission" date="2023-06" db="EMBL/GenBank/DDBJ databases">
        <authorList>
            <consortium name="Clinical and Environmental Microbiology Branch: Whole genome sequencing antimicrobial resistance pathogens in the healthcare setting"/>
        </authorList>
    </citation>
    <scope>NUCLEOTIDE SEQUENCE</scope>
    <source>
        <strain evidence="3">Microbial</strain>
    </source>
</reference>
<evidence type="ECO:0000313" key="9">
    <source>
        <dbReference type="Proteomes" id="UP001171165"/>
    </source>
</evidence>
<dbReference type="KEGG" id="pvl:AOB99_08200"/>
<gene>
    <name evidence="2" type="ORF">AM402_12480</name>
    <name evidence="4" type="ORF">NCTC10975_04757</name>
    <name evidence="5" type="ORF">NCTC11938_05019</name>
    <name evidence="3" type="ORF">PW210_001591</name>
</gene>
<name>A0A1Z1SV69_PROMI</name>
<protein>
    <submittedName>
        <fullName evidence="3">Uncharacterized protein</fullName>
    </submittedName>
</protein>
<evidence type="ECO:0000313" key="4">
    <source>
        <dbReference type="EMBL" id="SPZ03075.1"/>
    </source>
</evidence>
<keyword evidence="1" id="KW-0732">Signal</keyword>
<evidence type="ECO:0000256" key="1">
    <source>
        <dbReference type="SAM" id="SignalP"/>
    </source>
</evidence>
<feature type="chain" id="PRO_5044063612" evidence="1">
    <location>
        <begin position="23"/>
        <end position="173"/>
    </location>
</feature>
<feature type="signal peptide" evidence="1">
    <location>
        <begin position="1"/>
        <end position="22"/>
    </location>
</feature>
<evidence type="ECO:0000313" key="2">
    <source>
        <dbReference type="EMBL" id="ARX34927.1"/>
    </source>
</evidence>
<dbReference type="InterPro" id="IPR054139">
    <property type="entry name" value="CarG-like"/>
</dbReference>
<dbReference type="AlphaFoldDB" id="A0A1Z1SV69"/>
<dbReference type="Proteomes" id="UP001171165">
    <property type="component" value="Unassembled WGS sequence"/>
</dbReference>